<gene>
    <name evidence="3" type="ORF">CYCCA115_LOCUS11079</name>
</gene>
<feature type="compositionally biased region" description="Pro residues" evidence="1">
    <location>
        <begin position="310"/>
        <end position="328"/>
    </location>
</feature>
<feature type="compositionally biased region" description="Low complexity" evidence="1">
    <location>
        <begin position="134"/>
        <end position="151"/>
    </location>
</feature>
<comment type="caution">
    <text evidence="3">The sequence shown here is derived from an EMBL/GenBank/DDBJ whole genome shotgun (WGS) entry which is preliminary data.</text>
</comment>
<evidence type="ECO:0000313" key="4">
    <source>
        <dbReference type="Proteomes" id="UP001295423"/>
    </source>
</evidence>
<dbReference type="Pfam" id="PF05787">
    <property type="entry name" value="PhoX"/>
    <property type="match status" value="1"/>
</dbReference>
<evidence type="ECO:0000256" key="1">
    <source>
        <dbReference type="SAM" id="MobiDB-lite"/>
    </source>
</evidence>
<dbReference type="PANTHER" id="PTHR35399">
    <property type="entry name" value="SLR8030 PROTEIN"/>
    <property type="match status" value="1"/>
</dbReference>
<evidence type="ECO:0000313" key="3">
    <source>
        <dbReference type="EMBL" id="CAJ1947303.1"/>
    </source>
</evidence>
<dbReference type="Proteomes" id="UP001295423">
    <property type="component" value="Unassembled WGS sequence"/>
</dbReference>
<dbReference type="SUPFAM" id="SSF63825">
    <property type="entry name" value="YWTD domain"/>
    <property type="match status" value="1"/>
</dbReference>
<dbReference type="AlphaFoldDB" id="A0AAD2FNJ9"/>
<dbReference type="Gene3D" id="2.90.10.10">
    <property type="entry name" value="Bulb-type lectin domain"/>
    <property type="match status" value="1"/>
</dbReference>
<name>A0AAD2FNJ9_9STRA</name>
<dbReference type="InterPro" id="IPR036426">
    <property type="entry name" value="Bulb-type_lectin_dom_sf"/>
</dbReference>
<feature type="region of interest" description="Disordered" evidence="1">
    <location>
        <begin position="282"/>
        <end position="338"/>
    </location>
</feature>
<dbReference type="PANTHER" id="PTHR35399:SF2">
    <property type="entry name" value="DUF839 DOMAIN-CONTAINING PROTEIN"/>
    <property type="match status" value="1"/>
</dbReference>
<feature type="compositionally biased region" description="Polar residues" evidence="1">
    <location>
        <begin position="114"/>
        <end position="133"/>
    </location>
</feature>
<protein>
    <recommendedName>
        <fullName evidence="5">Bulb-type lectin domain-containing protein</fullName>
    </recommendedName>
</protein>
<keyword evidence="4" id="KW-1185">Reference proteome</keyword>
<keyword evidence="2" id="KW-0732">Signal</keyword>
<feature type="compositionally biased region" description="Low complexity" evidence="1">
    <location>
        <begin position="97"/>
        <end position="109"/>
    </location>
</feature>
<organism evidence="3 4">
    <name type="scientific">Cylindrotheca closterium</name>
    <dbReference type="NCBI Taxonomy" id="2856"/>
    <lineage>
        <taxon>Eukaryota</taxon>
        <taxon>Sar</taxon>
        <taxon>Stramenopiles</taxon>
        <taxon>Ochrophyta</taxon>
        <taxon>Bacillariophyta</taxon>
        <taxon>Bacillariophyceae</taxon>
        <taxon>Bacillariophycidae</taxon>
        <taxon>Bacillariales</taxon>
        <taxon>Bacillariaceae</taxon>
        <taxon>Cylindrotheca</taxon>
    </lineage>
</organism>
<evidence type="ECO:0000256" key="2">
    <source>
        <dbReference type="SAM" id="SignalP"/>
    </source>
</evidence>
<dbReference type="SUPFAM" id="SSF51110">
    <property type="entry name" value="alpha-D-mannose-specific plant lectins"/>
    <property type="match status" value="1"/>
</dbReference>
<dbReference type="EMBL" id="CAKOGP040001725">
    <property type="protein sequence ID" value="CAJ1947303.1"/>
    <property type="molecule type" value="Genomic_DNA"/>
</dbReference>
<evidence type="ECO:0008006" key="5">
    <source>
        <dbReference type="Google" id="ProtNLM"/>
    </source>
</evidence>
<reference evidence="3" key="1">
    <citation type="submission" date="2023-08" db="EMBL/GenBank/DDBJ databases">
        <authorList>
            <person name="Audoor S."/>
            <person name="Bilcke G."/>
        </authorList>
    </citation>
    <scope>NUCLEOTIDE SEQUENCE</scope>
</reference>
<feature type="signal peptide" evidence="2">
    <location>
        <begin position="1"/>
        <end position="25"/>
    </location>
</feature>
<sequence>MKNPPIHYLAILVLLLGGGPYSSYASDDKHKPKTIKGAESSQQESERQLFFEDGDEGPVRKDIPLVSKDDMRLPFFSEWRDRVNPPSESAPVTVGVSNIPSESPSSLPSAATGAVSNVPSESPSSLPSDAPTDSPSSQPSNASSVSNVPTGAPSPSPPTAEPTRTADRPLKCVQSRNGSGLTIEHSTRFYAGDVHCLSRNNQEAYFGYTWTNQFGLFVNGQSVWEIPQKDLGASVFRWTFQRDGNLVLRSQNDQVVWTSASCCSSDSQLRVSMERVWIESRSGSQPFYMTPPPTQPPPPTRPPTRRPTSRPQPNPTPRPNPVSNPPPRDSAVSYVPGKLTRNQNGLLLSRGLRSRIIARTNDRVRLANGSNSRDRFHGEPDGAAVFPDSNGGWIYVSNSEENGGRGGVGAIYFNRNGDVVDYKMLLRGTTRNCSGGKTPWNTWVSCEEHRGGKIWQVDPKGKRSPQKTSMSPDTGDFEAFAYDVRNRSKPRFFVTEDNNRGALRRFTPSNPNWNDPWNMLHGSGALDYLVLQPRNGNKNDGTYYWTRDRGHAEGNAESFYHFSEGLDVHNNELYFTSKTLKSLFVLNLDGDTYRRFSTDRGLFDGQPDQMQRLIKGSNSLLYFCEDGGKEAGIHARDRNGWFYTILEAAMDNRETSGLAFSPDGKHMYFSYQMRGIIFDVWREDGLPFYGKTLDVHYHEK</sequence>
<feature type="compositionally biased region" description="Pro residues" evidence="1">
    <location>
        <begin position="289"/>
        <end position="302"/>
    </location>
</feature>
<feature type="region of interest" description="Disordered" evidence="1">
    <location>
        <begin position="23"/>
        <end position="65"/>
    </location>
</feature>
<dbReference type="InterPro" id="IPR008557">
    <property type="entry name" value="PhoX"/>
</dbReference>
<feature type="chain" id="PRO_5042009225" description="Bulb-type lectin domain-containing protein" evidence="2">
    <location>
        <begin position="26"/>
        <end position="700"/>
    </location>
</feature>
<proteinExistence type="predicted"/>
<feature type="region of interest" description="Disordered" evidence="1">
    <location>
        <begin position="78"/>
        <end position="177"/>
    </location>
</feature>
<accession>A0AAD2FNJ9</accession>